<dbReference type="RefSeq" id="WP_150042233.1">
    <property type="nucleotide sequence ID" value="NZ_OW485601.1"/>
</dbReference>
<feature type="disulfide bond" evidence="6">
    <location>
        <begin position="130"/>
        <end position="133"/>
    </location>
</feature>
<comment type="catalytic activity">
    <reaction evidence="6">
        <text>N(6)-[(R)-dihydrolipoyl]-L-lysyl-[lipoyl-carrier protein] + a hydroperoxide = N(6)-[(R)-lipoyl]-L-lysyl-[lipoyl-carrier protein] + an alcohol + H2O</text>
        <dbReference type="Rhea" id="RHEA:62636"/>
        <dbReference type="Rhea" id="RHEA-COMP:10502"/>
        <dbReference type="Rhea" id="RHEA-COMP:16355"/>
        <dbReference type="ChEBI" id="CHEBI:15377"/>
        <dbReference type="ChEBI" id="CHEBI:30879"/>
        <dbReference type="ChEBI" id="CHEBI:35924"/>
        <dbReference type="ChEBI" id="CHEBI:83099"/>
        <dbReference type="ChEBI" id="CHEBI:83100"/>
        <dbReference type="EC" id="1.11.1.28"/>
    </reaction>
</comment>
<keyword evidence="5 6" id="KW-0676">Redox-active center</keyword>
<dbReference type="Proteomes" id="UP000325255">
    <property type="component" value="Unassembled WGS sequence"/>
</dbReference>
<feature type="domain" description="Carboxymuconolactone decarboxylase-like" evidence="7">
    <location>
        <begin position="94"/>
        <end position="173"/>
    </location>
</feature>
<dbReference type="Pfam" id="PF02627">
    <property type="entry name" value="CMD"/>
    <property type="match status" value="1"/>
</dbReference>
<evidence type="ECO:0000313" key="9">
    <source>
        <dbReference type="Proteomes" id="UP000325255"/>
    </source>
</evidence>
<organism evidence="8 9">
    <name type="scientific">Rhodovastum atsumiense</name>
    <dbReference type="NCBI Taxonomy" id="504468"/>
    <lineage>
        <taxon>Bacteria</taxon>
        <taxon>Pseudomonadati</taxon>
        <taxon>Pseudomonadota</taxon>
        <taxon>Alphaproteobacteria</taxon>
        <taxon>Acetobacterales</taxon>
        <taxon>Acetobacteraceae</taxon>
        <taxon>Rhodovastum</taxon>
    </lineage>
</organism>
<dbReference type="InterPro" id="IPR004675">
    <property type="entry name" value="AhpD_core"/>
</dbReference>
<keyword evidence="1 6" id="KW-0575">Peroxidase</keyword>
<dbReference type="InterPro" id="IPR003779">
    <property type="entry name" value="CMD-like"/>
</dbReference>
<keyword evidence="4 6" id="KW-1015">Disulfide bond</keyword>
<dbReference type="Gene3D" id="1.20.1290.10">
    <property type="entry name" value="AhpD-like"/>
    <property type="match status" value="1"/>
</dbReference>
<feature type="disulfide bond" description="Interchain (with AhpC); in linked form" evidence="6">
    <location>
        <position position="133"/>
    </location>
</feature>
<feature type="active site" description="Cysteine sulfenic acid (-SOH) intermediate" evidence="6">
    <location>
        <position position="133"/>
    </location>
</feature>
<gene>
    <name evidence="6" type="primary">ahpD</name>
    <name evidence="8" type="ORF">F1189_17900</name>
</gene>
<keyword evidence="2 6" id="KW-0049">Antioxidant</keyword>
<dbReference type="NCBIfam" id="TIGR00777">
    <property type="entry name" value="ahpD"/>
    <property type="match status" value="1"/>
</dbReference>
<dbReference type="InterPro" id="IPR029032">
    <property type="entry name" value="AhpD-like"/>
</dbReference>
<evidence type="ECO:0000256" key="5">
    <source>
        <dbReference type="ARBA" id="ARBA00023284"/>
    </source>
</evidence>
<keyword evidence="3 6" id="KW-0560">Oxidoreductase</keyword>
<dbReference type="GO" id="GO:0032843">
    <property type="term" value="F:hydroperoxide reductase activity"/>
    <property type="evidence" value="ECO:0007669"/>
    <property type="project" value="InterPro"/>
</dbReference>
<evidence type="ECO:0000256" key="1">
    <source>
        <dbReference type="ARBA" id="ARBA00022559"/>
    </source>
</evidence>
<feature type="active site" description="Proton donor" evidence="6">
    <location>
        <position position="130"/>
    </location>
</feature>
<name>A0A5M6ISD2_9PROT</name>
<comment type="function">
    <text evidence="6">Antioxidant protein with alkyl hydroperoxidase activity. Required for the reduction of the AhpC active site cysteine residues and for the regeneration of the AhpC enzyme activity.</text>
</comment>
<dbReference type="OrthoDB" id="9801997at2"/>
<evidence type="ECO:0000313" key="8">
    <source>
        <dbReference type="EMBL" id="KAA5610797.1"/>
    </source>
</evidence>
<evidence type="ECO:0000259" key="7">
    <source>
        <dbReference type="Pfam" id="PF02627"/>
    </source>
</evidence>
<dbReference type="InterPro" id="IPR004674">
    <property type="entry name" value="AhpD"/>
</dbReference>
<keyword evidence="9" id="KW-1185">Reference proteome</keyword>
<sequence>MSLEALRNQLPEYAKDLKLNLGSLATEPVLSAQQRAGTFIASALASRNAEVTRALVAEFGPQISPEALTAAKAAAAIMGMNNVYYRFTHLVGGEYSRLPARLRMNVMAKPGVEKADFELWSLAVSAINGCGMCMEAHERVVIEAGLSREQVQAAVRIAAVVHAVAATLDGEAALST</sequence>
<dbReference type="NCBIfam" id="TIGR00778">
    <property type="entry name" value="ahpD_dom"/>
    <property type="match status" value="1"/>
</dbReference>
<dbReference type="SUPFAM" id="SSF69118">
    <property type="entry name" value="AhpD-like"/>
    <property type="match status" value="1"/>
</dbReference>
<dbReference type="HAMAP" id="MF_01676">
    <property type="entry name" value="AhpD"/>
    <property type="match status" value="1"/>
</dbReference>
<dbReference type="AlphaFoldDB" id="A0A5M6ISD2"/>
<reference evidence="8 9" key="1">
    <citation type="submission" date="2019-09" db="EMBL/GenBank/DDBJ databases">
        <title>Genome sequence of Rhodovastum atsumiense, a diverse member of the Acetobacteraceae family of non-sulfur purple photosynthetic bacteria.</title>
        <authorList>
            <person name="Meyer T."/>
            <person name="Kyndt J."/>
        </authorList>
    </citation>
    <scope>NUCLEOTIDE SEQUENCE [LARGE SCALE GENOMIC DNA]</scope>
    <source>
        <strain evidence="8 9">DSM 21279</strain>
    </source>
</reference>
<dbReference type="GO" id="GO:0051920">
    <property type="term" value="F:peroxiredoxin activity"/>
    <property type="evidence" value="ECO:0007669"/>
    <property type="project" value="InterPro"/>
</dbReference>
<comment type="caution">
    <text evidence="8">The sequence shown here is derived from an EMBL/GenBank/DDBJ whole genome shotgun (WGS) entry which is preliminary data.</text>
</comment>
<accession>A0A5M6ISD2</accession>
<dbReference type="GO" id="GO:0006979">
    <property type="term" value="P:response to oxidative stress"/>
    <property type="evidence" value="ECO:0007669"/>
    <property type="project" value="InterPro"/>
</dbReference>
<evidence type="ECO:0000256" key="3">
    <source>
        <dbReference type="ARBA" id="ARBA00023002"/>
    </source>
</evidence>
<dbReference type="GO" id="GO:0015036">
    <property type="term" value="F:disulfide oxidoreductase activity"/>
    <property type="evidence" value="ECO:0007669"/>
    <property type="project" value="TreeGrafter"/>
</dbReference>
<proteinExistence type="inferred from homology"/>
<dbReference type="PANTHER" id="PTHR33930:SF7">
    <property type="entry name" value="ALKYL HYDROPEROXIDE REDUCTASE AHPD"/>
    <property type="match status" value="1"/>
</dbReference>
<dbReference type="GO" id="GO:0045454">
    <property type="term" value="P:cell redox homeostasis"/>
    <property type="evidence" value="ECO:0007669"/>
    <property type="project" value="TreeGrafter"/>
</dbReference>
<evidence type="ECO:0000256" key="6">
    <source>
        <dbReference type="HAMAP-Rule" id="MF_01676"/>
    </source>
</evidence>
<evidence type="ECO:0000256" key="2">
    <source>
        <dbReference type="ARBA" id="ARBA00022862"/>
    </source>
</evidence>
<protein>
    <recommendedName>
        <fullName evidence="6">Alkyl hydroperoxide reductase AhpD</fullName>
        <ecNumber evidence="6">1.11.1.28</ecNumber>
    </recommendedName>
    <alternativeName>
        <fullName evidence="6">Alkylhydroperoxidase AhpD</fullName>
    </alternativeName>
</protein>
<dbReference type="PANTHER" id="PTHR33930">
    <property type="entry name" value="ALKYL HYDROPEROXIDE REDUCTASE AHPD"/>
    <property type="match status" value="1"/>
</dbReference>
<dbReference type="EMBL" id="VWPK01000028">
    <property type="protein sequence ID" value="KAA5610797.1"/>
    <property type="molecule type" value="Genomic_DNA"/>
</dbReference>
<evidence type="ECO:0000256" key="4">
    <source>
        <dbReference type="ARBA" id="ARBA00023157"/>
    </source>
</evidence>
<dbReference type="EC" id="1.11.1.28" evidence="6"/>
<comment type="similarity">
    <text evidence="6">Belongs to the AhpD family.</text>
</comment>